<feature type="region of interest" description="Disordered" evidence="5">
    <location>
        <begin position="199"/>
        <end position="224"/>
    </location>
</feature>
<evidence type="ECO:0000313" key="7">
    <source>
        <dbReference type="EMBL" id="ORZ14228.1"/>
    </source>
</evidence>
<dbReference type="GO" id="GO:0006355">
    <property type="term" value="P:regulation of DNA-templated transcription"/>
    <property type="evidence" value="ECO:0007669"/>
    <property type="project" value="InterPro"/>
</dbReference>
<feature type="compositionally biased region" description="Basic residues" evidence="5">
    <location>
        <begin position="446"/>
        <end position="461"/>
    </location>
</feature>
<accession>A0A1X2IEL3</accession>
<dbReference type="OrthoDB" id="10056939at2759"/>
<feature type="compositionally biased region" description="Low complexity" evidence="5">
    <location>
        <begin position="273"/>
        <end position="289"/>
    </location>
</feature>
<evidence type="ECO:0000313" key="8">
    <source>
        <dbReference type="Proteomes" id="UP000193560"/>
    </source>
</evidence>
<name>A0A1X2IEL3_9FUNG</name>
<dbReference type="SUPFAM" id="SSF46689">
    <property type="entry name" value="Homeodomain-like"/>
    <property type="match status" value="1"/>
</dbReference>
<dbReference type="GO" id="GO:0003677">
    <property type="term" value="F:DNA binding"/>
    <property type="evidence" value="ECO:0007669"/>
    <property type="project" value="UniProtKB-UniRule"/>
</dbReference>
<feature type="compositionally biased region" description="Polar residues" evidence="5">
    <location>
        <begin position="238"/>
        <end position="248"/>
    </location>
</feature>
<dbReference type="InterPro" id="IPR050224">
    <property type="entry name" value="TALE_homeobox"/>
</dbReference>
<evidence type="ECO:0000259" key="6">
    <source>
        <dbReference type="PROSITE" id="PS50071"/>
    </source>
</evidence>
<dbReference type="CDD" id="cd00086">
    <property type="entry name" value="homeodomain"/>
    <property type="match status" value="1"/>
</dbReference>
<evidence type="ECO:0000256" key="4">
    <source>
        <dbReference type="PROSITE-ProRule" id="PRU00108"/>
    </source>
</evidence>
<feature type="DNA-binding region" description="Homeobox" evidence="4">
    <location>
        <begin position="310"/>
        <end position="372"/>
    </location>
</feature>
<protein>
    <recommendedName>
        <fullName evidence="6">Homeobox domain-containing protein</fullName>
    </recommendedName>
</protein>
<comment type="subcellular location">
    <subcellularLocation>
        <location evidence="4">Nucleus</location>
    </subcellularLocation>
</comment>
<dbReference type="EMBL" id="MCGE01000015">
    <property type="protein sequence ID" value="ORZ14228.1"/>
    <property type="molecule type" value="Genomic_DNA"/>
</dbReference>
<keyword evidence="2 4" id="KW-0371">Homeobox</keyword>
<dbReference type="InterPro" id="IPR008422">
    <property type="entry name" value="KN_HD"/>
</dbReference>
<feature type="compositionally biased region" description="Low complexity" evidence="5">
    <location>
        <begin position="155"/>
        <end position="170"/>
    </location>
</feature>
<gene>
    <name evidence="7" type="ORF">BCR42DRAFT_377640</name>
</gene>
<dbReference type="SMART" id="SM00389">
    <property type="entry name" value="HOX"/>
    <property type="match status" value="1"/>
</dbReference>
<feature type="domain" description="Homeobox" evidence="6">
    <location>
        <begin position="308"/>
        <end position="371"/>
    </location>
</feature>
<feature type="compositionally biased region" description="Basic and acidic residues" evidence="5">
    <location>
        <begin position="430"/>
        <end position="445"/>
    </location>
</feature>
<sequence>MNSTFTSKLNSASRHFSPLILYHKYDSLNYPSHQNKQHCQPHNTDIEARICQHLAKTSAMLERNADLWADQESITYATLSDVTTSHKKGFASVALTNETPTDQNENHINDITPSSSTSSTRSSSSSGSTDSNSTTRIATPVCPAKTIPMSTLVNSPPYTSSSASSPIITPLEPKTNNMPPPPLYQSNYYSMTNFHQRQGDYQHYRQSQSPSLRDAKEQPSDAAKSVSYMLYSHNPSPSGLIAPSTSSPHYARSGMKRGVSNYYNKNPRARHISPTSPSPSSSSLSLSLSPPQPSRFAQPHRKKEMDSGLKKRRRGNLPKHVTEFLKYWLLQHKEHPYPTERQKFELAQRTDLAVNQISNWFINARRRILHPMLETEQQQQQQQRLLAHQYQYPQHQYTSINQSSPPSSSFGDQDQPHYHQYTTSSTDIELLGKNEDKHPRDDTYAHHGHTTGKKKRWDHIM</sequence>
<evidence type="ECO:0000256" key="5">
    <source>
        <dbReference type="SAM" id="MobiDB-lite"/>
    </source>
</evidence>
<dbReference type="InterPro" id="IPR001356">
    <property type="entry name" value="HD"/>
</dbReference>
<organism evidence="7 8">
    <name type="scientific">Absidia repens</name>
    <dbReference type="NCBI Taxonomy" id="90262"/>
    <lineage>
        <taxon>Eukaryota</taxon>
        <taxon>Fungi</taxon>
        <taxon>Fungi incertae sedis</taxon>
        <taxon>Mucoromycota</taxon>
        <taxon>Mucoromycotina</taxon>
        <taxon>Mucoromycetes</taxon>
        <taxon>Mucorales</taxon>
        <taxon>Cunninghamellaceae</taxon>
        <taxon>Absidia</taxon>
    </lineage>
</organism>
<keyword evidence="1 4" id="KW-0238">DNA-binding</keyword>
<dbReference type="Proteomes" id="UP000193560">
    <property type="component" value="Unassembled WGS sequence"/>
</dbReference>
<dbReference type="InterPro" id="IPR009057">
    <property type="entry name" value="Homeodomain-like_sf"/>
</dbReference>
<dbReference type="STRING" id="90262.A0A1X2IEL3"/>
<keyword evidence="3 4" id="KW-0539">Nucleus</keyword>
<evidence type="ECO:0000256" key="2">
    <source>
        <dbReference type="ARBA" id="ARBA00023155"/>
    </source>
</evidence>
<dbReference type="PROSITE" id="PS50071">
    <property type="entry name" value="HOMEOBOX_2"/>
    <property type="match status" value="1"/>
</dbReference>
<dbReference type="AlphaFoldDB" id="A0A1X2IEL3"/>
<dbReference type="Pfam" id="PF05920">
    <property type="entry name" value="Homeobox_KN"/>
    <property type="match status" value="1"/>
</dbReference>
<dbReference type="Gene3D" id="1.10.10.60">
    <property type="entry name" value="Homeodomain-like"/>
    <property type="match status" value="1"/>
</dbReference>
<reference evidence="7 8" key="1">
    <citation type="submission" date="2016-07" db="EMBL/GenBank/DDBJ databases">
        <title>Pervasive Adenine N6-methylation of Active Genes in Fungi.</title>
        <authorList>
            <consortium name="DOE Joint Genome Institute"/>
            <person name="Mondo S.J."/>
            <person name="Dannebaum R.O."/>
            <person name="Kuo R.C."/>
            <person name="Labutti K."/>
            <person name="Haridas S."/>
            <person name="Kuo A."/>
            <person name="Salamov A."/>
            <person name="Ahrendt S.R."/>
            <person name="Lipzen A."/>
            <person name="Sullivan W."/>
            <person name="Andreopoulos W.B."/>
            <person name="Clum A."/>
            <person name="Lindquist E."/>
            <person name="Daum C."/>
            <person name="Ramamoorthy G.K."/>
            <person name="Gryganskyi A."/>
            <person name="Culley D."/>
            <person name="Magnuson J.K."/>
            <person name="James T.Y."/>
            <person name="O'Malley M.A."/>
            <person name="Stajich J.E."/>
            <person name="Spatafora J.W."/>
            <person name="Visel A."/>
            <person name="Grigoriev I.V."/>
        </authorList>
    </citation>
    <scope>NUCLEOTIDE SEQUENCE [LARGE SCALE GENOMIC DNA]</scope>
    <source>
        <strain evidence="7 8">NRRL 1336</strain>
    </source>
</reference>
<evidence type="ECO:0000256" key="1">
    <source>
        <dbReference type="ARBA" id="ARBA00023125"/>
    </source>
</evidence>
<feature type="region of interest" description="Disordered" evidence="5">
    <location>
        <begin position="238"/>
        <end position="316"/>
    </location>
</feature>
<comment type="caution">
    <text evidence="7">The sequence shown here is derived from an EMBL/GenBank/DDBJ whole genome shotgun (WGS) entry which is preliminary data.</text>
</comment>
<feature type="region of interest" description="Disordered" evidence="5">
    <location>
        <begin position="96"/>
        <end position="180"/>
    </location>
</feature>
<evidence type="ECO:0000256" key="3">
    <source>
        <dbReference type="ARBA" id="ARBA00023242"/>
    </source>
</evidence>
<feature type="region of interest" description="Disordered" evidence="5">
    <location>
        <begin position="396"/>
        <end position="461"/>
    </location>
</feature>
<dbReference type="PANTHER" id="PTHR11850">
    <property type="entry name" value="HOMEOBOX PROTEIN TRANSCRIPTION FACTORS"/>
    <property type="match status" value="1"/>
</dbReference>
<feature type="compositionally biased region" description="Low complexity" evidence="5">
    <location>
        <begin position="112"/>
        <end position="135"/>
    </location>
</feature>
<dbReference type="GO" id="GO:0005634">
    <property type="term" value="C:nucleus"/>
    <property type="evidence" value="ECO:0007669"/>
    <property type="project" value="UniProtKB-SubCell"/>
</dbReference>
<proteinExistence type="predicted"/>
<keyword evidence="8" id="KW-1185">Reference proteome</keyword>